<dbReference type="CDD" id="cd07067">
    <property type="entry name" value="HP_PGM_like"/>
    <property type="match status" value="1"/>
</dbReference>
<dbReference type="SMART" id="SM00855">
    <property type="entry name" value="PGAM"/>
    <property type="match status" value="1"/>
</dbReference>
<evidence type="ECO:0000256" key="3">
    <source>
        <dbReference type="PIRSR" id="PIRSR613078-2"/>
    </source>
</evidence>
<dbReference type="GO" id="GO:0045820">
    <property type="term" value="P:negative regulation of glycolytic process"/>
    <property type="evidence" value="ECO:0007669"/>
    <property type="project" value="TreeGrafter"/>
</dbReference>
<dbReference type="GO" id="GO:0043456">
    <property type="term" value="P:regulation of pentose-phosphate shunt"/>
    <property type="evidence" value="ECO:0007669"/>
    <property type="project" value="TreeGrafter"/>
</dbReference>
<dbReference type="SUPFAM" id="SSF53254">
    <property type="entry name" value="Phosphoglycerate mutase-like"/>
    <property type="match status" value="1"/>
</dbReference>
<proteinExistence type="predicted"/>
<dbReference type="AlphaFoldDB" id="A0A9D1IQC7"/>
<feature type="active site" description="Tele-phosphohistidine intermediate" evidence="2">
    <location>
        <position position="9"/>
    </location>
</feature>
<dbReference type="GO" id="GO:0004331">
    <property type="term" value="F:fructose-2,6-bisphosphate 2-phosphatase activity"/>
    <property type="evidence" value="ECO:0007669"/>
    <property type="project" value="TreeGrafter"/>
</dbReference>
<accession>A0A9D1IQC7</accession>
<name>A0A9D1IQC7_9FIRM</name>
<feature type="binding site" evidence="3">
    <location>
        <position position="58"/>
    </location>
    <ligand>
        <name>substrate</name>
    </ligand>
</feature>
<feature type="active site" description="Proton donor/acceptor" evidence="2">
    <location>
        <position position="81"/>
    </location>
</feature>
<evidence type="ECO:0000313" key="5">
    <source>
        <dbReference type="Proteomes" id="UP000824074"/>
    </source>
</evidence>
<sequence length="178" mass="20584">MSKLYIVRHGKTDWNEKGLLQGSNDILLSEEGIKEAKELALMLDLNNIDICISSPLKRAKQTASILTQGKVKIIYDDLLKERGFGSYEGKKINQDLIDKCWDYNKNDDSNGLESIKECLRRARVFLNKIKKEYPNKNILIVSHFAFIKALHYNIVGYDENTDFLSFRPKNATLYEYDI</sequence>
<evidence type="ECO:0000313" key="4">
    <source>
        <dbReference type="EMBL" id="HIU40219.1"/>
    </source>
</evidence>
<dbReference type="Gene3D" id="3.40.50.1240">
    <property type="entry name" value="Phosphoglycerate mutase-like"/>
    <property type="match status" value="1"/>
</dbReference>
<keyword evidence="1" id="KW-0378">Hydrolase</keyword>
<dbReference type="Pfam" id="PF00300">
    <property type="entry name" value="His_Phos_1"/>
    <property type="match status" value="1"/>
</dbReference>
<evidence type="ECO:0000256" key="2">
    <source>
        <dbReference type="PIRSR" id="PIRSR613078-1"/>
    </source>
</evidence>
<dbReference type="InterPro" id="IPR029033">
    <property type="entry name" value="His_PPase_superfam"/>
</dbReference>
<dbReference type="GO" id="GO:0005829">
    <property type="term" value="C:cytosol"/>
    <property type="evidence" value="ECO:0007669"/>
    <property type="project" value="TreeGrafter"/>
</dbReference>
<dbReference type="Proteomes" id="UP000824074">
    <property type="component" value="Unassembled WGS sequence"/>
</dbReference>
<dbReference type="PANTHER" id="PTHR46517:SF1">
    <property type="entry name" value="FRUCTOSE-2,6-BISPHOSPHATASE TIGAR"/>
    <property type="match status" value="1"/>
</dbReference>
<reference evidence="4" key="1">
    <citation type="submission" date="2020-10" db="EMBL/GenBank/DDBJ databases">
        <authorList>
            <person name="Gilroy R."/>
        </authorList>
    </citation>
    <scope>NUCLEOTIDE SEQUENCE</scope>
    <source>
        <strain evidence="4">CHK193-30670</strain>
    </source>
</reference>
<evidence type="ECO:0000256" key="1">
    <source>
        <dbReference type="ARBA" id="ARBA00022801"/>
    </source>
</evidence>
<comment type="caution">
    <text evidence="4">The sequence shown here is derived from an EMBL/GenBank/DDBJ whole genome shotgun (WGS) entry which is preliminary data.</text>
</comment>
<protein>
    <submittedName>
        <fullName evidence="4">Histidine phosphatase family protein</fullName>
    </submittedName>
</protein>
<gene>
    <name evidence="4" type="ORF">IAB68_02820</name>
</gene>
<organism evidence="4 5">
    <name type="scientific">Candidatus Aphodocola excrementigallinarum</name>
    <dbReference type="NCBI Taxonomy" id="2840670"/>
    <lineage>
        <taxon>Bacteria</taxon>
        <taxon>Bacillati</taxon>
        <taxon>Bacillota</taxon>
        <taxon>Bacilli</taxon>
        <taxon>Candidatus Aphodocola</taxon>
    </lineage>
</organism>
<dbReference type="EMBL" id="DVMT01000028">
    <property type="protein sequence ID" value="HIU40219.1"/>
    <property type="molecule type" value="Genomic_DNA"/>
</dbReference>
<dbReference type="InterPro" id="IPR051695">
    <property type="entry name" value="Phosphoglycerate_Mutase"/>
</dbReference>
<dbReference type="InterPro" id="IPR013078">
    <property type="entry name" value="His_Pase_superF_clade-1"/>
</dbReference>
<reference evidence="4" key="2">
    <citation type="journal article" date="2021" name="PeerJ">
        <title>Extensive microbial diversity within the chicken gut microbiome revealed by metagenomics and culture.</title>
        <authorList>
            <person name="Gilroy R."/>
            <person name="Ravi A."/>
            <person name="Getino M."/>
            <person name="Pursley I."/>
            <person name="Horton D.L."/>
            <person name="Alikhan N.F."/>
            <person name="Baker D."/>
            <person name="Gharbi K."/>
            <person name="Hall N."/>
            <person name="Watson M."/>
            <person name="Adriaenssens E.M."/>
            <person name="Foster-Nyarko E."/>
            <person name="Jarju S."/>
            <person name="Secka A."/>
            <person name="Antonio M."/>
            <person name="Oren A."/>
            <person name="Chaudhuri R.R."/>
            <person name="La Ragione R."/>
            <person name="Hildebrand F."/>
            <person name="Pallen M.J."/>
        </authorList>
    </citation>
    <scope>NUCLEOTIDE SEQUENCE</scope>
    <source>
        <strain evidence="4">CHK193-30670</strain>
    </source>
</reference>
<dbReference type="PANTHER" id="PTHR46517">
    <property type="entry name" value="FRUCTOSE-2,6-BISPHOSPHATASE TIGAR"/>
    <property type="match status" value="1"/>
</dbReference>
<feature type="binding site" evidence="3">
    <location>
        <begin position="8"/>
        <end position="15"/>
    </location>
    <ligand>
        <name>substrate</name>
    </ligand>
</feature>